<keyword evidence="1" id="KW-0694">RNA-binding</keyword>
<evidence type="ECO:0000313" key="3">
    <source>
        <dbReference type="Proteomes" id="UP001597262"/>
    </source>
</evidence>
<gene>
    <name evidence="2" type="primary">yaaA</name>
    <name evidence="2" type="ORF">ACFQ3W_09850</name>
</gene>
<dbReference type="CDD" id="cd00165">
    <property type="entry name" value="S4"/>
    <property type="match status" value="1"/>
</dbReference>
<dbReference type="Pfam" id="PF13275">
    <property type="entry name" value="S4_2"/>
    <property type="match status" value="1"/>
</dbReference>
<proteinExistence type="predicted"/>
<keyword evidence="3" id="KW-1185">Reference proteome</keyword>
<dbReference type="SUPFAM" id="SSF55174">
    <property type="entry name" value="Alpha-L RNA-binding motif"/>
    <property type="match status" value="1"/>
</dbReference>
<evidence type="ECO:0000313" key="2">
    <source>
        <dbReference type="EMBL" id="MFD1176602.1"/>
    </source>
</evidence>
<dbReference type="PROSITE" id="PS50889">
    <property type="entry name" value="S4"/>
    <property type="match status" value="1"/>
</dbReference>
<organism evidence="2 3">
    <name type="scientific">Paenibacillus puldeungensis</name>
    <dbReference type="NCBI Taxonomy" id="696536"/>
    <lineage>
        <taxon>Bacteria</taxon>
        <taxon>Bacillati</taxon>
        <taxon>Bacillota</taxon>
        <taxon>Bacilli</taxon>
        <taxon>Bacillales</taxon>
        <taxon>Paenibacillaceae</taxon>
        <taxon>Paenibacillus</taxon>
    </lineage>
</organism>
<name>A0ABW3RVT0_9BACL</name>
<dbReference type="Gene3D" id="3.10.290.10">
    <property type="entry name" value="RNA-binding S4 domain"/>
    <property type="match status" value="1"/>
</dbReference>
<dbReference type="NCBIfam" id="TIGR02988">
    <property type="entry name" value="YaaA_near_RecF"/>
    <property type="match status" value="1"/>
</dbReference>
<accession>A0ABW3RVT0</accession>
<comment type="caution">
    <text evidence="2">The sequence shown here is derived from an EMBL/GenBank/DDBJ whole genome shotgun (WGS) entry which is preliminary data.</text>
</comment>
<protein>
    <submittedName>
        <fullName evidence="2">S4 domain-containing protein YaaA</fullName>
    </submittedName>
</protein>
<sequence length="71" mass="7739">MKIISISSEYIKLDQFLKLADCVPTGGMAKAIIQDGAVKVNREPEERRGRKLYPGDIVEVAGEGSFQVSGK</sequence>
<reference evidence="3" key="1">
    <citation type="journal article" date="2019" name="Int. J. Syst. Evol. Microbiol.">
        <title>The Global Catalogue of Microorganisms (GCM) 10K type strain sequencing project: providing services to taxonomists for standard genome sequencing and annotation.</title>
        <authorList>
            <consortium name="The Broad Institute Genomics Platform"/>
            <consortium name="The Broad Institute Genome Sequencing Center for Infectious Disease"/>
            <person name="Wu L."/>
            <person name="Ma J."/>
        </authorList>
    </citation>
    <scope>NUCLEOTIDE SEQUENCE [LARGE SCALE GENOMIC DNA]</scope>
    <source>
        <strain evidence="3">CCUG 59189</strain>
    </source>
</reference>
<dbReference type="EMBL" id="JBHTLM010000005">
    <property type="protein sequence ID" value="MFD1176602.1"/>
    <property type="molecule type" value="Genomic_DNA"/>
</dbReference>
<dbReference type="RefSeq" id="WP_379319044.1">
    <property type="nucleotide sequence ID" value="NZ_JBHTLM010000005.1"/>
</dbReference>
<dbReference type="InterPro" id="IPR036986">
    <property type="entry name" value="S4_RNA-bd_sf"/>
</dbReference>
<dbReference type="Proteomes" id="UP001597262">
    <property type="component" value="Unassembled WGS sequence"/>
</dbReference>
<evidence type="ECO:0000256" key="1">
    <source>
        <dbReference type="PROSITE-ProRule" id="PRU00182"/>
    </source>
</evidence>
<dbReference type="InterPro" id="IPR014330">
    <property type="entry name" value="RNA-bd_S4-rel_YaaA"/>
</dbReference>